<dbReference type="Proteomes" id="UP001164743">
    <property type="component" value="Chromosome 5A"/>
</dbReference>
<evidence type="ECO:0000256" key="1">
    <source>
        <dbReference type="SAM" id="MobiDB-lite"/>
    </source>
</evidence>
<keyword evidence="3" id="KW-1185">Reference proteome</keyword>
<dbReference type="RefSeq" id="XP_053020315.1">
    <property type="nucleotide sequence ID" value="XM_053169083.1"/>
</dbReference>
<feature type="region of interest" description="Disordered" evidence="1">
    <location>
        <begin position="1"/>
        <end position="55"/>
    </location>
</feature>
<protein>
    <submittedName>
        <fullName evidence="2">Uncharacterized protein</fullName>
    </submittedName>
</protein>
<feature type="region of interest" description="Disordered" evidence="1">
    <location>
        <begin position="104"/>
        <end position="148"/>
    </location>
</feature>
<evidence type="ECO:0000313" key="2">
    <source>
        <dbReference type="EMBL" id="WAQ84760.1"/>
    </source>
</evidence>
<feature type="compositionally biased region" description="Basic and acidic residues" evidence="1">
    <location>
        <begin position="44"/>
        <end position="55"/>
    </location>
</feature>
<gene>
    <name evidence="2" type="ORF">PtA15_5A333</name>
</gene>
<reference evidence="2" key="1">
    <citation type="submission" date="2022-10" db="EMBL/GenBank/DDBJ databases">
        <title>Puccinia triticina Genome sequencing and assembly.</title>
        <authorList>
            <person name="Li C."/>
        </authorList>
    </citation>
    <scope>NUCLEOTIDE SEQUENCE</scope>
    <source>
        <strain evidence="2">Pt15</strain>
    </source>
</reference>
<feature type="compositionally biased region" description="Low complexity" evidence="1">
    <location>
        <begin position="121"/>
        <end position="134"/>
    </location>
</feature>
<proteinExistence type="predicted"/>
<dbReference type="GeneID" id="77809978"/>
<name>A0ABY7CI44_9BASI</name>
<dbReference type="EMBL" id="CP110425">
    <property type="protein sequence ID" value="WAQ84760.1"/>
    <property type="molecule type" value="Genomic_DNA"/>
</dbReference>
<accession>A0ABY7CI44</accession>
<sequence>MVNTRRDNPQLTGPLPPPTRAKRPKQTKAYKALLQLPPLPPSPIEEKIDPLDHDRPPSPFVSAISYIFSKVVTRHIDDGTLVSATVLPDNRVVRNPFGLPISQFIPPPGYRPKINIPRDTSPPQSSSESSSTVSDLILTPISPAPSMS</sequence>
<organism evidence="2 3">
    <name type="scientific">Puccinia triticina</name>
    <dbReference type="NCBI Taxonomy" id="208348"/>
    <lineage>
        <taxon>Eukaryota</taxon>
        <taxon>Fungi</taxon>
        <taxon>Dikarya</taxon>
        <taxon>Basidiomycota</taxon>
        <taxon>Pucciniomycotina</taxon>
        <taxon>Pucciniomycetes</taxon>
        <taxon>Pucciniales</taxon>
        <taxon>Pucciniaceae</taxon>
        <taxon>Puccinia</taxon>
    </lineage>
</organism>
<evidence type="ECO:0000313" key="3">
    <source>
        <dbReference type="Proteomes" id="UP001164743"/>
    </source>
</evidence>